<feature type="region of interest" description="Disordered" evidence="1">
    <location>
        <begin position="1"/>
        <end position="34"/>
    </location>
</feature>
<organism evidence="3 4">
    <name type="scientific">Elysia crispata</name>
    <name type="common">lettuce slug</name>
    <dbReference type="NCBI Taxonomy" id="231223"/>
    <lineage>
        <taxon>Eukaryota</taxon>
        <taxon>Metazoa</taxon>
        <taxon>Spiralia</taxon>
        <taxon>Lophotrochozoa</taxon>
        <taxon>Mollusca</taxon>
        <taxon>Gastropoda</taxon>
        <taxon>Heterobranchia</taxon>
        <taxon>Euthyneura</taxon>
        <taxon>Panpulmonata</taxon>
        <taxon>Sacoglossa</taxon>
        <taxon>Placobranchoidea</taxon>
        <taxon>Plakobranchidae</taxon>
        <taxon>Elysia</taxon>
    </lineage>
</organism>
<sequence>MAAPIVDDSFPQLTDQPKKRQKLGSKKEQKKLTALSSHTTGEDCKCTRLRCFEVTSPAERESLLSHFNSLANKDSQDSFLATLIEVGTVERRRPTPGVVEGAQNPHDYSYKCHVKVVRGHTAVPVPVCIKAFLAFFGIKKGRVERIMAFVATKGVPPQDQRGKHDNRPHAFSTGQVNMIINHISSFRGRQSHYSRKETRKFYLPEELNIAKMHRMYLELHPNEKCCYESYRQIFEQKFNISFGYPRQDTCSECDSLAVKISHLDKETQEEEVRRLMAEKELHQRKASVFYERKRAAKEAARAVGSTTAAVAFDFWKNMPLPNITTNDVYYRRQLSLYTFDVHDLGANKVYLYSYDETVANKGSNDVVSLLNHYIETFVKPEATELLLFCDSCAGQNKNWTMFRYIYSLVHVRKRFQKVLISFPIRGHSYMECDKDTGLINQKFKAEIPTDWISHFVQAQRNPHPFTVIQPDVAEFKNFSHHFDPLFLAKCPVASRPFREVIFTKESIGVMKFRESWHGPFADCVVTKRAKKPPQPNTLQNLYAGRLPISDEKYKDLQVLKRFCTEPAQNFLNNLPHGRNAAHEDDDEESVPLHCLMSRNKRTLDE</sequence>
<dbReference type="Proteomes" id="UP001283361">
    <property type="component" value="Unassembled WGS sequence"/>
</dbReference>
<gene>
    <name evidence="3" type="ORF">RRG08_002556</name>
</gene>
<evidence type="ECO:0000256" key="1">
    <source>
        <dbReference type="SAM" id="MobiDB-lite"/>
    </source>
</evidence>
<evidence type="ECO:0000259" key="2">
    <source>
        <dbReference type="Pfam" id="PF25273"/>
    </source>
</evidence>
<proteinExistence type="predicted"/>
<dbReference type="EMBL" id="JAWDGP010006922">
    <property type="protein sequence ID" value="KAK3732946.1"/>
    <property type="molecule type" value="Genomic_DNA"/>
</dbReference>
<evidence type="ECO:0000313" key="3">
    <source>
        <dbReference type="EMBL" id="KAK3732946.1"/>
    </source>
</evidence>
<dbReference type="InterPro" id="IPR057191">
    <property type="entry name" value="DUF7869"/>
</dbReference>
<feature type="domain" description="DUF7869" evidence="2">
    <location>
        <begin position="348"/>
        <end position="445"/>
    </location>
</feature>
<dbReference type="AlphaFoldDB" id="A0AAE0Y515"/>
<reference evidence="3" key="1">
    <citation type="journal article" date="2023" name="G3 (Bethesda)">
        <title>A reference genome for the long-term kleptoplast-retaining sea slug Elysia crispata morphotype clarki.</title>
        <authorList>
            <person name="Eastman K.E."/>
            <person name="Pendleton A.L."/>
            <person name="Shaikh M.A."/>
            <person name="Suttiyut T."/>
            <person name="Ogas R."/>
            <person name="Tomko P."/>
            <person name="Gavelis G."/>
            <person name="Widhalm J.R."/>
            <person name="Wisecaver J.H."/>
        </authorList>
    </citation>
    <scope>NUCLEOTIDE SEQUENCE</scope>
    <source>
        <strain evidence="3">ECLA1</strain>
    </source>
</reference>
<keyword evidence="4" id="KW-1185">Reference proteome</keyword>
<name>A0AAE0Y515_9GAST</name>
<comment type="caution">
    <text evidence="3">The sequence shown here is derived from an EMBL/GenBank/DDBJ whole genome shotgun (WGS) entry which is preliminary data.</text>
</comment>
<dbReference type="Pfam" id="PF25273">
    <property type="entry name" value="DUF7869"/>
    <property type="match status" value="1"/>
</dbReference>
<dbReference type="PANTHER" id="PTHR10773">
    <property type="entry name" value="DNA-DIRECTED RNA POLYMERASES I, II, AND III SUBUNIT RPABC2"/>
    <property type="match status" value="1"/>
</dbReference>
<protein>
    <recommendedName>
        <fullName evidence="2">DUF7869 domain-containing protein</fullName>
    </recommendedName>
</protein>
<evidence type="ECO:0000313" key="4">
    <source>
        <dbReference type="Proteomes" id="UP001283361"/>
    </source>
</evidence>
<accession>A0AAE0Y515</accession>
<dbReference type="PANTHER" id="PTHR10773:SF19">
    <property type="match status" value="1"/>
</dbReference>